<feature type="compositionally biased region" description="Basic and acidic residues" evidence="1">
    <location>
        <begin position="48"/>
        <end position="59"/>
    </location>
</feature>
<sequence>MADQTNQGADPRSASGSTRDNPFAEVAAAVLGTDPLEEEDVRSVSSIGREDPLPGHELDGAPPGDWKPDELGLPPGCPVLPLGTEEGVYHFLDTIGQMRSLRESEFGQGPLNSLFLGRHYWLYWAFPRKNSDGLVTSWRPEKVREILMGACARKGSWSAANRVRGRGTWRGRKGQLILHCGDRLLVQHGTGLKEEPLGELEGMIYPTRPPIETPWPEPMAGKKGPALQLLPHLQCWNWSRPRLDPILLIGWIASARLGGALGWRPECFIQGDKGSGKSSIHADLKGLFGSGLVQTGDTTAAGIYQELKFDCLPVAIDEFEAKNDTRKQKAVIELARLSCSGAPMHRGGDNHRGTKFFGRSSYLFSMINTPPMDPQDLSRSALLRLKPHKEGAVRPVIPEHELVELGRQMQRRLIDNWHRWDATFTAWREFLADCGHDGRGQDTFGTLMAAADLVIDHDAEALGLEIGPNAENFNAWRDDLEVSRLAEYDDASANWRLCLSHIMSQRIEAWRGGTRHTVGEVLTDFFEGDISDPEALKYETARKLLEQTGLTLLKPTKECPNFELLVPNQHPLLHQLFQGSKWAGELAAGVWSGALRMAPDEIWRDASARIHGEKKRGTAFALKDIIVTDEEARS</sequence>
<dbReference type="OrthoDB" id="7208869at2"/>
<protein>
    <submittedName>
        <fullName evidence="2">DNA primase</fullName>
    </submittedName>
</protein>
<gene>
    <name evidence="2" type="ORF">NA8A_04778</name>
</gene>
<proteinExistence type="predicted"/>
<evidence type="ECO:0000256" key="1">
    <source>
        <dbReference type="SAM" id="MobiDB-lite"/>
    </source>
</evidence>
<dbReference type="AlphaFoldDB" id="K2PQI4"/>
<evidence type="ECO:0000313" key="2">
    <source>
        <dbReference type="EMBL" id="EKF43317.1"/>
    </source>
</evidence>
<dbReference type="STRING" id="721133.SAMN05216176_101350"/>
<dbReference type="RefSeq" id="WP_009449507.1">
    <property type="nucleotide sequence ID" value="NZ_AMSI01000003.1"/>
</dbReference>
<evidence type="ECO:0000313" key="3">
    <source>
        <dbReference type="Proteomes" id="UP000007374"/>
    </source>
</evidence>
<reference evidence="2 3" key="1">
    <citation type="journal article" date="2012" name="J. Bacteriol.">
        <title>Genome Sequence of Nitratireductor indicus Type Strain C115.</title>
        <authorList>
            <person name="Lai Q."/>
            <person name="Li G."/>
            <person name="Yu Z."/>
            <person name="Shao Z."/>
        </authorList>
    </citation>
    <scope>NUCLEOTIDE SEQUENCE [LARGE SCALE GENOMIC DNA]</scope>
    <source>
        <strain evidence="2 3">C115</strain>
    </source>
</reference>
<keyword evidence="3" id="KW-1185">Reference proteome</keyword>
<organism evidence="2 3">
    <name type="scientific">Nitratireductor indicus C115</name>
    <dbReference type="NCBI Taxonomy" id="1231190"/>
    <lineage>
        <taxon>Bacteria</taxon>
        <taxon>Pseudomonadati</taxon>
        <taxon>Pseudomonadota</taxon>
        <taxon>Alphaproteobacteria</taxon>
        <taxon>Hyphomicrobiales</taxon>
        <taxon>Phyllobacteriaceae</taxon>
        <taxon>Nitratireductor</taxon>
    </lineage>
</organism>
<dbReference type="PATRIC" id="fig|1231190.3.peg.1000"/>
<dbReference type="Proteomes" id="UP000007374">
    <property type="component" value="Unassembled WGS sequence"/>
</dbReference>
<feature type="compositionally biased region" description="Polar residues" evidence="1">
    <location>
        <begin position="1"/>
        <end position="20"/>
    </location>
</feature>
<dbReference type="EMBL" id="AMSI01000003">
    <property type="protein sequence ID" value="EKF43317.1"/>
    <property type="molecule type" value="Genomic_DNA"/>
</dbReference>
<dbReference type="eggNOG" id="COG3378">
    <property type="taxonomic scope" value="Bacteria"/>
</dbReference>
<accession>K2PQI4</accession>
<name>K2PQI4_9HYPH</name>
<comment type="caution">
    <text evidence="2">The sequence shown here is derived from an EMBL/GenBank/DDBJ whole genome shotgun (WGS) entry which is preliminary data.</text>
</comment>
<feature type="region of interest" description="Disordered" evidence="1">
    <location>
        <begin position="1"/>
        <end position="70"/>
    </location>
</feature>